<dbReference type="UniPathway" id="UPA00148"/>
<evidence type="ECO:0000256" key="3">
    <source>
        <dbReference type="ARBA" id="ARBA00023002"/>
    </source>
</evidence>
<sequence>MTLLLLAGTFEARQVARGLAERGVTAIASLAGETRTPEALAIPTRIGGFGGREGFETFLERENITAILDATHPFAAKISHRTAQVARDRGLPYCQFLRPAWEVGPGDDWRHVADEAEAASLIPAGSRVFLATGRKSLDRFAQLSDCDVTLRVVDPQPGPFPLPKGRYLVARPPYRLEDERALLAELSVDFVVAKNAGGTGSYAKLLASRELGIPVLMIDRPPQPDGPKVAMVDEALNWVDNL</sequence>
<name>A0A6L8LGK1_9RHOB</name>
<dbReference type="PANTHER" id="PTHR36925">
    <property type="entry name" value="COBALT-PRECORRIN-6A REDUCTASE"/>
    <property type="match status" value="1"/>
</dbReference>
<dbReference type="PROSITE" id="PS51014">
    <property type="entry name" value="COBK_CBIJ"/>
    <property type="match status" value="1"/>
</dbReference>
<dbReference type="Pfam" id="PF02571">
    <property type="entry name" value="CbiJ"/>
    <property type="match status" value="1"/>
</dbReference>
<dbReference type="GO" id="GO:0016994">
    <property type="term" value="F:precorrin-6A reductase activity"/>
    <property type="evidence" value="ECO:0007669"/>
    <property type="project" value="InterPro"/>
</dbReference>
<evidence type="ECO:0000256" key="1">
    <source>
        <dbReference type="ARBA" id="ARBA00004953"/>
    </source>
</evidence>
<evidence type="ECO:0000313" key="4">
    <source>
        <dbReference type="EMBL" id="MYM54126.1"/>
    </source>
</evidence>
<gene>
    <name evidence="4" type="ORF">GR167_02330</name>
</gene>
<dbReference type="PANTHER" id="PTHR36925:SF1">
    <property type="entry name" value="COBALT-PRECORRIN-6A REDUCTASE"/>
    <property type="match status" value="1"/>
</dbReference>
<organism evidence="4 5">
    <name type="scientific">Thalassovita mangrovi</name>
    <dbReference type="NCBI Taxonomy" id="2692236"/>
    <lineage>
        <taxon>Bacteria</taxon>
        <taxon>Pseudomonadati</taxon>
        <taxon>Pseudomonadota</taxon>
        <taxon>Alphaproteobacteria</taxon>
        <taxon>Rhodobacterales</taxon>
        <taxon>Roseobacteraceae</taxon>
        <taxon>Thalassovita</taxon>
    </lineage>
</organism>
<evidence type="ECO:0000256" key="2">
    <source>
        <dbReference type="ARBA" id="ARBA00022573"/>
    </source>
</evidence>
<dbReference type="EMBL" id="WWEN01000002">
    <property type="protein sequence ID" value="MYM54126.1"/>
    <property type="molecule type" value="Genomic_DNA"/>
</dbReference>
<dbReference type="Proteomes" id="UP000479043">
    <property type="component" value="Unassembled WGS sequence"/>
</dbReference>
<dbReference type="RefSeq" id="WP_160971841.1">
    <property type="nucleotide sequence ID" value="NZ_WWEN01000002.1"/>
</dbReference>
<dbReference type="NCBIfam" id="NF005968">
    <property type="entry name" value="PRK08057.1-2"/>
    <property type="match status" value="1"/>
</dbReference>
<keyword evidence="2" id="KW-0169">Cobalamin biosynthesis</keyword>
<dbReference type="InterPro" id="IPR003723">
    <property type="entry name" value="Precorrin-6x_reduct"/>
</dbReference>
<dbReference type="GO" id="GO:0009236">
    <property type="term" value="P:cobalamin biosynthetic process"/>
    <property type="evidence" value="ECO:0007669"/>
    <property type="project" value="UniProtKB-UniPathway"/>
</dbReference>
<dbReference type="NCBIfam" id="TIGR00715">
    <property type="entry name" value="precor6x_red"/>
    <property type="match status" value="1"/>
</dbReference>
<accession>A0A6L8LGK1</accession>
<keyword evidence="5" id="KW-1185">Reference proteome</keyword>
<evidence type="ECO:0000313" key="5">
    <source>
        <dbReference type="Proteomes" id="UP000479043"/>
    </source>
</evidence>
<comment type="pathway">
    <text evidence="1">Cofactor biosynthesis; adenosylcobalamin biosynthesis.</text>
</comment>
<keyword evidence="3 4" id="KW-0560">Oxidoreductase</keyword>
<dbReference type="AlphaFoldDB" id="A0A6L8LGK1"/>
<comment type="caution">
    <text evidence="4">The sequence shown here is derived from an EMBL/GenBank/DDBJ whole genome shotgun (WGS) entry which is preliminary data.</text>
</comment>
<dbReference type="EC" id="1.3.1.106" evidence="4"/>
<proteinExistence type="predicted"/>
<reference evidence="4 5" key="1">
    <citation type="submission" date="2020-01" db="EMBL/GenBank/DDBJ databases">
        <authorList>
            <person name="Chen S."/>
        </authorList>
    </citation>
    <scope>NUCLEOTIDE SEQUENCE [LARGE SCALE GENOMIC DNA]</scope>
    <source>
        <strain evidence="4 5">GS-10</strain>
    </source>
</reference>
<protein>
    <submittedName>
        <fullName evidence="4">Cobalt-precorrin-6A reductase</fullName>
        <ecNumber evidence="4">1.3.1.106</ecNumber>
    </submittedName>
</protein>